<sequence length="228" mass="25308">MKIERKRKFAMSRTDKSAKARAALDQLFSDVPTAGGSDGARPGDPFAPASTDAGVRAGLDVTVSTRIQLRGYPNADAFMKRMAEAWGLTWGAYDNVQAVATLPAGWRVRRLPGVTQIVDARDVLRAESSLQGGDMSYLKVQPRYYIDARRGFGWGKSSRASDDPDLDGPDWRCLVIDRETSTEVHEMTSSPSRADLDNARAALLKWLDAHYPRHRDPFAYWTDCERGV</sequence>
<evidence type="ECO:0000313" key="3">
    <source>
        <dbReference type="Proteomes" id="UP000004535"/>
    </source>
</evidence>
<proteinExistence type="predicted"/>
<dbReference type="Proteomes" id="UP000004535">
    <property type="component" value="Unassembled WGS sequence"/>
</dbReference>
<evidence type="ECO:0000256" key="1">
    <source>
        <dbReference type="SAM" id="MobiDB-lite"/>
    </source>
</evidence>
<organism evidence="2 3">
    <name type="scientific">Burkholderia multivorans CGD2</name>
    <dbReference type="NCBI Taxonomy" id="513052"/>
    <lineage>
        <taxon>Bacteria</taxon>
        <taxon>Pseudomonadati</taxon>
        <taxon>Pseudomonadota</taxon>
        <taxon>Betaproteobacteria</taxon>
        <taxon>Burkholderiales</taxon>
        <taxon>Burkholderiaceae</taxon>
        <taxon>Burkholderia</taxon>
        <taxon>Burkholderia cepacia complex</taxon>
    </lineage>
</organism>
<comment type="caution">
    <text evidence="2">The sequence shown here is derived from an EMBL/GenBank/DDBJ whole genome shotgun (WGS) entry which is preliminary data.</text>
</comment>
<feature type="region of interest" description="Disordered" evidence="1">
    <location>
        <begin position="33"/>
        <end position="52"/>
    </location>
</feature>
<protein>
    <recommendedName>
        <fullName evidence="4">Nitroreductase</fullName>
    </recommendedName>
</protein>
<gene>
    <name evidence="2" type="ORF">BURMUCGD2_5972</name>
</gene>
<dbReference type="EMBL" id="ACFC01000002">
    <property type="protein sequence ID" value="EEE08831.1"/>
    <property type="molecule type" value="Genomic_DNA"/>
</dbReference>
<dbReference type="AlphaFoldDB" id="B9BLL4"/>
<reference evidence="2 3" key="1">
    <citation type="journal article" date="2012" name="J. Bacteriol.">
        <title>Draft Genome Sequence Determination for Cystic Fibrosis and Chronic Granulomatous Disease Burkholderia multivorans Isolates.</title>
        <authorList>
            <person name="Varga J.J."/>
            <person name="Losada L."/>
            <person name="Zelazny A.M."/>
            <person name="Brinkac L."/>
            <person name="Harkins D."/>
            <person name="Radune D."/>
            <person name="Hostetler J."/>
            <person name="Sampaio E.P."/>
            <person name="Ronning C.M."/>
            <person name="Nierman W.C."/>
            <person name="Greenberg D.E."/>
            <person name="Holland S.M."/>
            <person name="Goldberg J.B."/>
        </authorList>
    </citation>
    <scope>NUCLEOTIDE SEQUENCE [LARGE SCALE GENOMIC DNA]</scope>
    <source>
        <strain evidence="2 3">CGD2</strain>
    </source>
</reference>
<evidence type="ECO:0000313" key="2">
    <source>
        <dbReference type="EMBL" id="EEE08831.1"/>
    </source>
</evidence>
<accession>B9BLL4</accession>
<name>B9BLL4_9BURK</name>
<evidence type="ECO:0008006" key="4">
    <source>
        <dbReference type="Google" id="ProtNLM"/>
    </source>
</evidence>